<sequence>MLTFNILDESESYEQEVRQSHSKARDQCI</sequence>
<keyword evidence="2" id="KW-1185">Reference proteome</keyword>
<dbReference type="Proteomes" id="UP000267187">
    <property type="component" value="Unassembled WGS sequence"/>
</dbReference>
<proteinExistence type="predicted"/>
<protein>
    <submittedName>
        <fullName evidence="1">Uncharacterized protein</fullName>
    </submittedName>
</protein>
<dbReference type="EMBL" id="REFJ01000001">
    <property type="protein sequence ID" value="RMA82701.1"/>
    <property type="molecule type" value="Genomic_DNA"/>
</dbReference>
<gene>
    <name evidence="1" type="ORF">DFR27_0658</name>
</gene>
<dbReference type="AlphaFoldDB" id="A0A3M0AC17"/>
<evidence type="ECO:0000313" key="2">
    <source>
        <dbReference type="Proteomes" id="UP000267187"/>
    </source>
</evidence>
<comment type="caution">
    <text evidence="1">The sequence shown here is derived from an EMBL/GenBank/DDBJ whole genome shotgun (WGS) entry which is preliminary data.</text>
</comment>
<reference evidence="1 2" key="1">
    <citation type="submission" date="2018-10" db="EMBL/GenBank/DDBJ databases">
        <title>Genomic Encyclopedia of Type Strains, Phase IV (KMG-IV): sequencing the most valuable type-strain genomes for metagenomic binning, comparative biology and taxonomic classification.</title>
        <authorList>
            <person name="Goeker M."/>
        </authorList>
    </citation>
    <scope>NUCLEOTIDE SEQUENCE [LARGE SCALE GENOMIC DNA]</scope>
    <source>
        <strain evidence="1 2">DSM 25080</strain>
    </source>
</reference>
<accession>A0A3M0AC17</accession>
<organism evidence="1 2">
    <name type="scientific">Umboniibacter marinipuniceus</name>
    <dbReference type="NCBI Taxonomy" id="569599"/>
    <lineage>
        <taxon>Bacteria</taxon>
        <taxon>Pseudomonadati</taxon>
        <taxon>Pseudomonadota</taxon>
        <taxon>Gammaproteobacteria</taxon>
        <taxon>Cellvibrionales</taxon>
        <taxon>Cellvibrionaceae</taxon>
        <taxon>Umboniibacter</taxon>
    </lineage>
</organism>
<name>A0A3M0AC17_9GAMM</name>
<evidence type="ECO:0000313" key="1">
    <source>
        <dbReference type="EMBL" id="RMA82701.1"/>
    </source>
</evidence>